<comment type="caution">
    <text evidence="2">The sequence shown here is derived from an EMBL/GenBank/DDBJ whole genome shotgun (WGS) entry which is preliminary data.</text>
</comment>
<dbReference type="EMBL" id="MLJW01000063">
    <property type="protein sequence ID" value="OIR03783.1"/>
    <property type="molecule type" value="Genomic_DNA"/>
</dbReference>
<feature type="domain" description="Methyltransferase type 11" evidence="1">
    <location>
        <begin position="200"/>
        <end position="247"/>
    </location>
</feature>
<dbReference type="SUPFAM" id="SSF53335">
    <property type="entry name" value="S-adenosyl-L-methionine-dependent methyltransferases"/>
    <property type="match status" value="1"/>
</dbReference>
<dbReference type="InterPro" id="IPR029063">
    <property type="entry name" value="SAM-dependent_MTases_sf"/>
</dbReference>
<dbReference type="GO" id="GO:0008757">
    <property type="term" value="F:S-adenosylmethionine-dependent methyltransferase activity"/>
    <property type="evidence" value="ECO:0007669"/>
    <property type="project" value="InterPro"/>
</dbReference>
<sequence>MPLPTLIHVDSPTQQSLAGRFAVYGWVASEAPLLAARIVAPGGPIPLAWEPRPDVRSVHSAYAHSSGFRGAAGPGDLRDGVLVIECETAAGGVRTEKVLPPLAVPADKAARLERIRPHLRADLPFRETPFHFDFLTDEVRRNFNVVDTDAVSGFEYAPDVRAEIDRVGDELVLDCGAGNRPSTLPNVVNLEIVPYASTDVVSVAERLPFRDNTFAVVVSCAVLEHLKDPFAAAREIIRVTRPGGLIYADVPFLQPFHGYPSHYYNMTMEGLKNLFAAECSIERAFVPRYGSPVWTLTWFLNSYAAGLPEETRRRFLDMRVSDLMAPAAAYLDEPWVSQLAEARQVELACANSVVARKR</sequence>
<gene>
    <name evidence="2" type="ORF">GALL_142030</name>
</gene>
<dbReference type="CDD" id="cd02440">
    <property type="entry name" value="AdoMet_MTases"/>
    <property type="match status" value="1"/>
</dbReference>
<dbReference type="InterPro" id="IPR013216">
    <property type="entry name" value="Methyltransf_11"/>
</dbReference>
<accession>A0A1J5S662</accession>
<proteinExistence type="predicted"/>
<dbReference type="Pfam" id="PF08241">
    <property type="entry name" value="Methyltransf_11"/>
    <property type="match status" value="1"/>
</dbReference>
<evidence type="ECO:0000313" key="2">
    <source>
        <dbReference type="EMBL" id="OIR03783.1"/>
    </source>
</evidence>
<dbReference type="Gene3D" id="3.40.50.150">
    <property type="entry name" value="Vaccinia Virus protein VP39"/>
    <property type="match status" value="1"/>
</dbReference>
<dbReference type="AlphaFoldDB" id="A0A1J5S662"/>
<organism evidence="2">
    <name type="scientific">mine drainage metagenome</name>
    <dbReference type="NCBI Taxonomy" id="410659"/>
    <lineage>
        <taxon>unclassified sequences</taxon>
        <taxon>metagenomes</taxon>
        <taxon>ecological metagenomes</taxon>
    </lineage>
</organism>
<name>A0A1J5S662_9ZZZZ</name>
<evidence type="ECO:0000259" key="1">
    <source>
        <dbReference type="Pfam" id="PF08241"/>
    </source>
</evidence>
<reference evidence="2" key="1">
    <citation type="submission" date="2016-10" db="EMBL/GenBank/DDBJ databases">
        <title>Sequence of Gallionella enrichment culture.</title>
        <authorList>
            <person name="Poehlein A."/>
            <person name="Muehling M."/>
            <person name="Daniel R."/>
        </authorList>
    </citation>
    <scope>NUCLEOTIDE SEQUENCE</scope>
</reference>
<protein>
    <recommendedName>
        <fullName evidence="1">Methyltransferase type 11 domain-containing protein</fullName>
    </recommendedName>
</protein>